<dbReference type="EMBL" id="RKLV01000001">
    <property type="protein sequence ID" value="MCX2817972.1"/>
    <property type="molecule type" value="Genomic_DNA"/>
</dbReference>
<dbReference type="SUPFAM" id="SSF52080">
    <property type="entry name" value="Ribosomal proteins L15p and L18e"/>
    <property type="match status" value="1"/>
</dbReference>
<dbReference type="InterPro" id="IPR036227">
    <property type="entry name" value="Ribosomal_uL15/eL18_sf"/>
</dbReference>
<sequence length="115" mass="12374">MPKQNPRLVSLIERLRERASDEGDVWNELASRLDSPSRSRAEVNVSKIERYADEGETVVVPGKVLGGGVLSKSVDVAAFDFSSSARDKIDDAGGEPVALDDFVDDADGSGVRVVR</sequence>
<dbReference type="RefSeq" id="WP_266085537.1">
    <property type="nucleotide sequence ID" value="NZ_RKLV01000001.1"/>
</dbReference>
<dbReference type="PROSITE" id="PS00475">
    <property type="entry name" value="RIBOSOMAL_L15"/>
    <property type="match status" value="1"/>
</dbReference>
<dbReference type="GO" id="GO:0003735">
    <property type="term" value="F:structural constituent of ribosome"/>
    <property type="evidence" value="ECO:0007669"/>
    <property type="project" value="InterPro"/>
</dbReference>
<evidence type="ECO:0000259" key="4">
    <source>
        <dbReference type="Pfam" id="PF00828"/>
    </source>
</evidence>
<comment type="similarity">
    <text evidence="3">Belongs to the eukaryotic ribosomal protein eL18 family.</text>
</comment>
<feature type="domain" description="Large ribosomal subunit protein uL15/eL18" evidence="4">
    <location>
        <begin position="43"/>
        <end position="95"/>
    </location>
</feature>
<dbReference type="AlphaFoldDB" id="A0A9Q4GFV2"/>
<accession>A0A9Q4GFV2</accession>
<dbReference type="InterPro" id="IPR021131">
    <property type="entry name" value="Ribosomal_uL15/eL18"/>
</dbReference>
<evidence type="ECO:0000256" key="2">
    <source>
        <dbReference type="ARBA" id="ARBA00023274"/>
    </source>
</evidence>
<dbReference type="GO" id="GO:0006412">
    <property type="term" value="P:translation"/>
    <property type="evidence" value="ECO:0007669"/>
    <property type="project" value="UniProtKB-UniRule"/>
</dbReference>
<gene>
    <name evidence="3" type="primary">rpl18e</name>
    <name evidence="5" type="ORF">EGH25_01185</name>
</gene>
<dbReference type="GO" id="GO:1990904">
    <property type="term" value="C:ribonucleoprotein complex"/>
    <property type="evidence" value="ECO:0007669"/>
    <property type="project" value="UniProtKB-KW"/>
</dbReference>
<protein>
    <recommendedName>
        <fullName evidence="3">Large ribosomal subunit protein eL18</fullName>
    </recommendedName>
</protein>
<dbReference type="InterPro" id="IPR001196">
    <property type="entry name" value="Ribosomal_uL15_CS"/>
</dbReference>
<reference evidence="5" key="1">
    <citation type="submission" date="2022-09" db="EMBL/GenBank/DDBJ databases">
        <title>Haloadaptaus new haloarchaeum isolated from saline soil.</title>
        <authorList>
            <person name="Duran-Viseras A."/>
            <person name="Sanchez-Porro C."/>
            <person name="Ventosa A."/>
        </authorList>
    </citation>
    <scope>NUCLEOTIDE SEQUENCE</scope>
    <source>
        <strain evidence="5">F3-133</strain>
    </source>
</reference>
<evidence type="ECO:0000313" key="6">
    <source>
        <dbReference type="Proteomes" id="UP001149411"/>
    </source>
</evidence>
<dbReference type="GO" id="GO:0005840">
    <property type="term" value="C:ribosome"/>
    <property type="evidence" value="ECO:0007669"/>
    <property type="project" value="UniProtKB-KW"/>
</dbReference>
<evidence type="ECO:0000256" key="3">
    <source>
        <dbReference type="HAMAP-Rule" id="MF_00329"/>
    </source>
</evidence>
<evidence type="ECO:0000256" key="1">
    <source>
        <dbReference type="ARBA" id="ARBA00022980"/>
    </source>
</evidence>
<dbReference type="NCBIfam" id="NF003079">
    <property type="entry name" value="PRK04005.1"/>
    <property type="match status" value="1"/>
</dbReference>
<name>A0A9Q4GFV2_9EURY</name>
<evidence type="ECO:0000313" key="5">
    <source>
        <dbReference type="EMBL" id="MCX2817972.1"/>
    </source>
</evidence>
<dbReference type="Pfam" id="PF00828">
    <property type="entry name" value="Ribosomal_L27A"/>
    <property type="match status" value="1"/>
</dbReference>
<proteinExistence type="inferred from homology"/>
<keyword evidence="1 3" id="KW-0689">Ribosomal protein</keyword>
<dbReference type="Proteomes" id="UP001149411">
    <property type="component" value="Unassembled WGS sequence"/>
</dbReference>
<dbReference type="InterPro" id="IPR022947">
    <property type="entry name" value="Ribosomal_eL18_arc"/>
</dbReference>
<organism evidence="5 6">
    <name type="scientific">Halorutilus salinus</name>
    <dbReference type="NCBI Taxonomy" id="2487751"/>
    <lineage>
        <taxon>Archaea</taxon>
        <taxon>Methanobacteriati</taxon>
        <taxon>Methanobacteriota</taxon>
        <taxon>Stenosarchaea group</taxon>
        <taxon>Halobacteria</taxon>
        <taxon>Halorutilales</taxon>
        <taxon>Halorutilaceae</taxon>
        <taxon>Halorutilus</taxon>
    </lineage>
</organism>
<keyword evidence="6" id="KW-1185">Reference proteome</keyword>
<dbReference type="HAMAP" id="MF_00329">
    <property type="entry name" value="Ribosomal_eL18"/>
    <property type="match status" value="1"/>
</dbReference>
<keyword evidence="2 3" id="KW-0687">Ribonucleoprotein</keyword>
<comment type="caution">
    <text evidence="5">The sequence shown here is derived from an EMBL/GenBank/DDBJ whole genome shotgun (WGS) entry which is preliminary data.</text>
</comment>
<dbReference type="Gene3D" id="3.100.10.10">
    <property type="match status" value="1"/>
</dbReference>